<dbReference type="EMBL" id="KE346377">
    <property type="protein sequence ID" value="KJE98229.1"/>
    <property type="molecule type" value="Genomic_DNA"/>
</dbReference>
<dbReference type="Proteomes" id="UP000008743">
    <property type="component" value="Unassembled WGS sequence"/>
</dbReference>
<evidence type="ECO:0000256" key="1">
    <source>
        <dbReference type="SAM" id="Phobius"/>
    </source>
</evidence>
<keyword evidence="1" id="KW-0812">Transmembrane</keyword>
<gene>
    <name evidence="2" type="ORF">CAOG_008225</name>
</gene>
<feature type="transmembrane region" description="Helical" evidence="1">
    <location>
        <begin position="12"/>
        <end position="29"/>
    </location>
</feature>
<protein>
    <submittedName>
        <fullName evidence="2">Uncharacterized protein</fullName>
    </submittedName>
</protein>
<organism evidence="2 3">
    <name type="scientific">Capsaspora owczarzaki (strain ATCC 30864)</name>
    <dbReference type="NCBI Taxonomy" id="595528"/>
    <lineage>
        <taxon>Eukaryota</taxon>
        <taxon>Filasterea</taxon>
        <taxon>Capsaspora</taxon>
    </lineage>
</organism>
<dbReference type="RefSeq" id="XP_004342480.1">
    <property type="nucleotide sequence ID" value="XM_004342431.2"/>
</dbReference>
<evidence type="ECO:0000313" key="3">
    <source>
        <dbReference type="Proteomes" id="UP000008743"/>
    </source>
</evidence>
<reference evidence="3" key="1">
    <citation type="submission" date="2011-02" db="EMBL/GenBank/DDBJ databases">
        <title>The Genome Sequence of Capsaspora owczarzaki ATCC 30864.</title>
        <authorList>
            <person name="Russ C."/>
            <person name="Cuomo C."/>
            <person name="Burger G."/>
            <person name="Gray M.W."/>
            <person name="Holland P.W.H."/>
            <person name="King N."/>
            <person name="Lang F.B.F."/>
            <person name="Roger A.J."/>
            <person name="Ruiz-Trillo I."/>
            <person name="Young S.K."/>
            <person name="Zeng Q."/>
            <person name="Gargeya S."/>
            <person name="Alvarado L."/>
            <person name="Berlin A."/>
            <person name="Chapman S.B."/>
            <person name="Chen Z."/>
            <person name="Freedman E."/>
            <person name="Gellesch M."/>
            <person name="Goldberg J."/>
            <person name="Griggs A."/>
            <person name="Gujja S."/>
            <person name="Heilman E."/>
            <person name="Heiman D."/>
            <person name="Howarth C."/>
            <person name="Mehta T."/>
            <person name="Neiman D."/>
            <person name="Pearson M."/>
            <person name="Roberts A."/>
            <person name="Saif S."/>
            <person name="Shea T."/>
            <person name="Shenoy N."/>
            <person name="Sisk P."/>
            <person name="Stolte C."/>
            <person name="Sykes S."/>
            <person name="White J."/>
            <person name="Yandava C."/>
            <person name="Haas B."/>
            <person name="Nusbaum C."/>
            <person name="Birren B."/>
        </authorList>
    </citation>
    <scope>NUCLEOTIDE SEQUENCE</scope>
    <source>
        <strain evidence="3">ATCC 30864</strain>
    </source>
</reference>
<proteinExistence type="predicted"/>
<dbReference type="AlphaFoldDB" id="A0A0D2X5Q7"/>
<accession>A0A0D2X5Q7</accession>
<evidence type="ECO:0000313" key="2">
    <source>
        <dbReference type="EMBL" id="KJE98229.1"/>
    </source>
</evidence>
<sequence length="62" mass="7129">MQSVQVSGKATLFLMLTSFVAGLVVGFRINKLLREHTQAHVERKKRTQRAEIERLQQLHDAL</sequence>
<dbReference type="InParanoid" id="A0A0D2X5Q7"/>
<name>A0A0D2X5Q7_CAPO3</name>
<keyword evidence="1" id="KW-0472">Membrane</keyword>
<keyword evidence="3" id="KW-1185">Reference proteome</keyword>
<keyword evidence="1" id="KW-1133">Transmembrane helix</keyword>